<gene>
    <name evidence="2" type="ORF">Ac3_036</name>
</gene>
<evidence type="ECO:0000313" key="2">
    <source>
        <dbReference type="EMBL" id="AXF40605.1"/>
    </source>
</evidence>
<proteinExistence type="predicted"/>
<accession>A0A345AUM2</accession>
<keyword evidence="3" id="KW-1185">Reference proteome</keyword>
<keyword evidence="1" id="KW-0472">Membrane</keyword>
<evidence type="ECO:0008006" key="4">
    <source>
        <dbReference type="Google" id="ProtNLM"/>
    </source>
</evidence>
<feature type="transmembrane region" description="Helical" evidence="1">
    <location>
        <begin position="7"/>
        <end position="30"/>
    </location>
</feature>
<dbReference type="EMBL" id="MH460829">
    <property type="protein sequence ID" value="AXF40605.1"/>
    <property type="molecule type" value="Genomic_DNA"/>
</dbReference>
<sequence>MKWQLTFPYMVTCAFLSAIVAILLTAIVIIPLKVLIGPLPEALPLTFYVIFVIVVWFGLLCVDENSEL</sequence>
<feature type="transmembrane region" description="Helical" evidence="1">
    <location>
        <begin position="42"/>
        <end position="62"/>
    </location>
</feature>
<dbReference type="Proteomes" id="UP000255697">
    <property type="component" value="Segment"/>
</dbReference>
<organism evidence="2 3">
    <name type="scientific">Acinetobacter phage vB_ApiM_fHyAci03</name>
    <dbReference type="NCBI Taxonomy" id="2269366"/>
    <lineage>
        <taxon>Viruses</taxon>
        <taxon>Duplodnaviria</taxon>
        <taxon>Heunggongvirae</taxon>
        <taxon>Uroviricota</taxon>
        <taxon>Caudoviricetes</taxon>
        <taxon>Pantevenvirales</taxon>
        <taxon>Straboviridae</taxon>
        <taxon>Twarogvirinae</taxon>
        <taxon>Lazarusvirus</taxon>
        <taxon>Lazarusvirus fhyacithree</taxon>
    </lineage>
</organism>
<evidence type="ECO:0000313" key="3">
    <source>
        <dbReference type="Proteomes" id="UP000255697"/>
    </source>
</evidence>
<reference evidence="3" key="1">
    <citation type="submission" date="2018-06" db="EMBL/GenBank/DDBJ databases">
        <title>Whole genome analysis of phage vB_ApiM_fHyAci03 infecting Acinetobacter pittii.</title>
        <authorList>
            <person name="Kiljunen S."/>
            <person name="Wicklund A."/>
            <person name="Skurnik M."/>
        </authorList>
    </citation>
    <scope>NUCLEOTIDE SEQUENCE [LARGE SCALE GENOMIC DNA]</scope>
</reference>
<name>A0A345AUM2_9CAUD</name>
<evidence type="ECO:0000256" key="1">
    <source>
        <dbReference type="SAM" id="Phobius"/>
    </source>
</evidence>
<keyword evidence="1" id="KW-0812">Transmembrane</keyword>
<keyword evidence="1" id="KW-1133">Transmembrane helix</keyword>
<protein>
    <recommendedName>
        <fullName evidence="4">Transmembrane protein</fullName>
    </recommendedName>
</protein>